<dbReference type="OrthoDB" id="9622064at2759"/>
<dbReference type="CDD" id="cd08305">
    <property type="entry name" value="Pyrin"/>
    <property type="match status" value="1"/>
</dbReference>
<dbReference type="SMART" id="SM01289">
    <property type="entry name" value="PYRIN"/>
    <property type="match status" value="1"/>
</dbReference>
<dbReference type="SUPFAM" id="SSF159141">
    <property type="entry name" value="HIN-2000 domain-like"/>
    <property type="match status" value="2"/>
</dbReference>
<feature type="domain" description="HIN-200" evidence="6">
    <location>
        <begin position="669"/>
        <end position="869"/>
    </location>
</feature>
<feature type="coiled-coil region" evidence="3">
    <location>
        <begin position="392"/>
        <end position="419"/>
    </location>
</feature>
<feature type="compositionally biased region" description="Basic and acidic residues" evidence="4">
    <location>
        <begin position="453"/>
        <end position="479"/>
    </location>
</feature>
<feature type="compositionally biased region" description="Polar residues" evidence="4">
    <location>
        <begin position="487"/>
        <end position="501"/>
    </location>
</feature>
<dbReference type="InterPro" id="IPR012340">
    <property type="entry name" value="NA-bd_OB-fold"/>
</dbReference>
<dbReference type="EMBL" id="SGJD01002709">
    <property type="protein sequence ID" value="KAB0394716.1"/>
    <property type="molecule type" value="Genomic_DNA"/>
</dbReference>
<dbReference type="GO" id="GO:0003690">
    <property type="term" value="F:double-stranded DNA binding"/>
    <property type="evidence" value="ECO:0007669"/>
    <property type="project" value="TreeGrafter"/>
</dbReference>
<dbReference type="FunFam" id="1.10.533.10:FF:000011">
    <property type="entry name" value="Myeloid cell nuclear differentiation antigen"/>
    <property type="match status" value="1"/>
</dbReference>
<feature type="compositionally biased region" description="Polar residues" evidence="4">
    <location>
        <begin position="559"/>
        <end position="578"/>
    </location>
</feature>
<feature type="non-terminal residue" evidence="7">
    <location>
        <position position="1"/>
    </location>
</feature>
<dbReference type="PANTHER" id="PTHR12200">
    <property type="entry name" value="INTERFERON-INDUCIBLE PROTEIN AIM2 FAMILY MEMBER"/>
    <property type="match status" value="1"/>
</dbReference>
<dbReference type="PROSITE" id="PS50834">
    <property type="entry name" value="HIN_200"/>
    <property type="match status" value="1"/>
</dbReference>
<gene>
    <name evidence="7" type="ORF">E2I00_017339</name>
</gene>
<dbReference type="Gene3D" id="2.40.50.140">
    <property type="entry name" value="Nucleic acid-binding proteins"/>
    <property type="match status" value="2"/>
</dbReference>
<evidence type="ECO:0000256" key="2">
    <source>
        <dbReference type="ARBA" id="ARBA00023242"/>
    </source>
</evidence>
<evidence type="ECO:0000259" key="5">
    <source>
        <dbReference type="PROSITE" id="PS50824"/>
    </source>
</evidence>
<dbReference type="GO" id="GO:0005829">
    <property type="term" value="C:cytosol"/>
    <property type="evidence" value="ECO:0007669"/>
    <property type="project" value="TreeGrafter"/>
</dbReference>
<feature type="compositionally biased region" description="Low complexity" evidence="4">
    <location>
        <begin position="653"/>
        <end position="662"/>
    </location>
</feature>
<dbReference type="PANTHER" id="PTHR12200:SF24">
    <property type="entry name" value="INTERFERON ACTIVATED GENE 207-RELATED"/>
    <property type="match status" value="1"/>
</dbReference>
<proteinExistence type="predicted"/>
<dbReference type="InterPro" id="IPR004021">
    <property type="entry name" value="HIN200/IF120x"/>
</dbReference>
<feature type="region of interest" description="Disordered" evidence="4">
    <location>
        <begin position="649"/>
        <end position="680"/>
    </location>
</feature>
<dbReference type="Pfam" id="PF02760">
    <property type="entry name" value="HIN"/>
    <property type="match status" value="1"/>
</dbReference>
<evidence type="ECO:0000256" key="3">
    <source>
        <dbReference type="SAM" id="Coils"/>
    </source>
</evidence>
<comment type="caution">
    <text evidence="7">The sequence shown here is derived from an EMBL/GenBank/DDBJ whole genome shotgun (WGS) entry which is preliminary data.</text>
</comment>
<feature type="region of interest" description="Disordered" evidence="4">
    <location>
        <begin position="557"/>
        <end position="595"/>
    </location>
</feature>
<dbReference type="FunFam" id="2.40.50.140:FF:000101">
    <property type="entry name" value="Myeloid cell nuclear differentiation antigen"/>
    <property type="match status" value="1"/>
</dbReference>
<keyword evidence="8" id="KW-1185">Reference proteome</keyword>
<dbReference type="GO" id="GO:0005654">
    <property type="term" value="C:nucleoplasm"/>
    <property type="evidence" value="ECO:0007669"/>
    <property type="project" value="TreeGrafter"/>
</dbReference>
<feature type="region of interest" description="Disordered" evidence="4">
    <location>
        <begin position="425"/>
        <end position="512"/>
    </location>
</feature>
<name>A0A643C373_BALPH</name>
<dbReference type="Gene3D" id="1.10.533.10">
    <property type="entry name" value="Death Domain, Fas"/>
    <property type="match status" value="1"/>
</dbReference>
<dbReference type="FunFam" id="2.40.50.140:FF:000105">
    <property type="entry name" value="Myeloid cell nuclear differentiation antigen"/>
    <property type="match status" value="1"/>
</dbReference>
<reference evidence="7 8" key="1">
    <citation type="journal article" date="2019" name="PLoS ONE">
        <title>Genomic analyses reveal an absence of contemporary introgressive admixture between fin whales and blue whales, despite known hybrids.</title>
        <authorList>
            <person name="Westbury M.V."/>
            <person name="Petersen B."/>
            <person name="Lorenzen E.D."/>
        </authorList>
    </citation>
    <scope>NUCLEOTIDE SEQUENCE [LARGE SCALE GENOMIC DNA]</scope>
    <source>
        <strain evidence="7">FinWhale-01</strain>
    </source>
</reference>
<dbReference type="InterPro" id="IPR004020">
    <property type="entry name" value="DAPIN"/>
</dbReference>
<comment type="subcellular location">
    <subcellularLocation>
        <location evidence="1">Nucleus</location>
    </subcellularLocation>
</comment>
<feature type="compositionally biased region" description="Basic and acidic residues" evidence="4">
    <location>
        <begin position="670"/>
        <end position="680"/>
    </location>
</feature>
<keyword evidence="3" id="KW-0175">Coiled coil</keyword>
<evidence type="ECO:0000256" key="1">
    <source>
        <dbReference type="ARBA" id="ARBA00004123"/>
    </source>
</evidence>
<dbReference type="GO" id="GO:0035458">
    <property type="term" value="P:cellular response to interferon-beta"/>
    <property type="evidence" value="ECO:0007669"/>
    <property type="project" value="InterPro"/>
</dbReference>
<accession>A0A643C373</accession>
<evidence type="ECO:0000313" key="7">
    <source>
        <dbReference type="EMBL" id="KAB0394716.1"/>
    </source>
</evidence>
<evidence type="ECO:0000313" key="8">
    <source>
        <dbReference type="Proteomes" id="UP000437017"/>
    </source>
</evidence>
<keyword evidence="2" id="KW-0539">Nucleus</keyword>
<dbReference type="InterPro" id="IPR011029">
    <property type="entry name" value="DEATH-like_dom_sf"/>
</dbReference>
<dbReference type="AlphaFoldDB" id="A0A643C373"/>
<dbReference type="PROSITE" id="PS50824">
    <property type="entry name" value="DAPIN"/>
    <property type="match status" value="1"/>
</dbReference>
<feature type="compositionally biased region" description="Polar residues" evidence="4">
    <location>
        <begin position="437"/>
        <end position="447"/>
    </location>
</feature>
<feature type="domain" description="Pyrin" evidence="5">
    <location>
        <begin position="328"/>
        <end position="415"/>
    </location>
</feature>
<organism evidence="7 8">
    <name type="scientific">Balaenoptera physalus</name>
    <name type="common">Fin whale</name>
    <name type="synonym">Balaena physalus</name>
    <dbReference type="NCBI Taxonomy" id="9770"/>
    <lineage>
        <taxon>Eukaryota</taxon>
        <taxon>Metazoa</taxon>
        <taxon>Chordata</taxon>
        <taxon>Craniata</taxon>
        <taxon>Vertebrata</taxon>
        <taxon>Euteleostomi</taxon>
        <taxon>Mammalia</taxon>
        <taxon>Eutheria</taxon>
        <taxon>Laurasiatheria</taxon>
        <taxon>Artiodactyla</taxon>
        <taxon>Whippomorpha</taxon>
        <taxon>Cetacea</taxon>
        <taxon>Mysticeti</taxon>
        <taxon>Balaenopteridae</taxon>
        <taxon>Balaenoptera</taxon>
    </lineage>
</organism>
<dbReference type="InterPro" id="IPR040205">
    <property type="entry name" value="HIN-200"/>
</dbReference>
<protein>
    <submittedName>
        <fullName evidence="7">Uncharacterized protein</fullName>
    </submittedName>
</protein>
<evidence type="ECO:0000256" key="4">
    <source>
        <dbReference type="SAM" id="MobiDB-lite"/>
    </source>
</evidence>
<evidence type="ECO:0000259" key="6">
    <source>
        <dbReference type="PROSITE" id="PS50834"/>
    </source>
</evidence>
<sequence>VTLDEIRHQRFQSQGFLVDYCPHYLSPPVRLTIAAALLVANEARRRGRDGEERRAKAVALSYSIRDSGTGKMTTFTFLQSSEDPRTHGIEKSFDGAGCSGADAVCVGGLFVLMLITDFLIYKVNSGNLRRHTSPPDCWRVSISPTRGSGRATRGHSQLCTPALRKLGGLREENPNHAKREMKEEKDGILHPDFSLQFQKLPSDYGRPEGFEFQMMCIPGGPNVQIHSGMTIQVLVLNVQGHNPAFNPIDHEVMNRGLSKPTSILSSPILNLKYVVYNGKQIKKQIAVETNSGGPEVDAFYGALLQFSMKTVPSDRLPMVIERLTYYQMGNEFKRIVLLKGFQHISDYQFSVIKCLLAKDLRLSSKMQEEYDRVKIANLMEAKFRGPACVDKLIELVKDIEEIKDLAKTLKNEKLKVIRRSRAKEATAVKKSKLNKPSPDQSTSTTNKALGPESIKDTPVKEKKTTKTNESKRMNLKKEQSQLPGLLVTSTQSTESLPQTPQMLPPKPSSSSSTKILRPQCILSPVAFGKVCIYEIIPDLKNKKNDIATKINDLKRKTVSQKQSQLPGTSATSTCPTGSSCPVKSIPPPTPSSSFSVKEEENTYFWIQKIEDTTNKTLTSKKRELCLEQSQLPQCANPSIIPNEACLQTPQMLPPTSSSSSSTKKPRWKAVPKEASREEGFQRGPKEVMVLKATEPFTYDVREGERKMFHATVATESQFFQVKVYHVDLKEKFIPKKIIAISDYFGRNGFLEVFNASSVSDVNPDRKMEIPRSLIQKANATPKISHLYSQALGTFVNGVFLVHKKLVSNECIYYEIRDDTGVMEVLVYGQRLTRINCEKGDKLKLICFELALSGDKRQLRSIIHSFIKVTKARKSKEEPFNPESYMETSLELFF</sequence>
<dbReference type="Proteomes" id="UP000437017">
    <property type="component" value="Unassembled WGS sequence"/>
</dbReference>
<dbReference type="GO" id="GO:0002218">
    <property type="term" value="P:activation of innate immune response"/>
    <property type="evidence" value="ECO:0007669"/>
    <property type="project" value="InterPro"/>
</dbReference>
<dbReference type="Pfam" id="PF02758">
    <property type="entry name" value="PYRIN"/>
    <property type="match status" value="1"/>
</dbReference>